<dbReference type="InterPro" id="IPR018484">
    <property type="entry name" value="FGGY_N"/>
</dbReference>
<evidence type="ECO:0000256" key="2">
    <source>
        <dbReference type="ARBA" id="ARBA00022679"/>
    </source>
</evidence>
<evidence type="ECO:0000259" key="5">
    <source>
        <dbReference type="Pfam" id="PF02782"/>
    </source>
</evidence>
<keyword evidence="3 6" id="KW-0418">Kinase</keyword>
<evidence type="ECO:0000256" key="1">
    <source>
        <dbReference type="ARBA" id="ARBA00009156"/>
    </source>
</evidence>
<proteinExistence type="inferred from homology"/>
<dbReference type="InterPro" id="IPR000577">
    <property type="entry name" value="Carb_kinase_FGGY"/>
</dbReference>
<dbReference type="PIRSF" id="PIRSF000538">
    <property type="entry name" value="GlpK"/>
    <property type="match status" value="1"/>
</dbReference>
<name>A0A7C3EBM1_9SPIR</name>
<reference evidence="6" key="1">
    <citation type="journal article" date="2020" name="mSystems">
        <title>Genome- and Community-Level Interaction Insights into Carbon Utilization and Element Cycling Functions of Hydrothermarchaeota in Hydrothermal Sediment.</title>
        <authorList>
            <person name="Zhou Z."/>
            <person name="Liu Y."/>
            <person name="Xu W."/>
            <person name="Pan J."/>
            <person name="Luo Z.H."/>
            <person name="Li M."/>
        </authorList>
    </citation>
    <scope>NUCLEOTIDE SEQUENCE [LARGE SCALE GENOMIC DNA]</scope>
    <source>
        <strain evidence="6">SpSt-503</strain>
    </source>
</reference>
<dbReference type="PANTHER" id="PTHR43095">
    <property type="entry name" value="SUGAR KINASE"/>
    <property type="match status" value="1"/>
</dbReference>
<dbReference type="GO" id="GO:0005975">
    <property type="term" value="P:carbohydrate metabolic process"/>
    <property type="evidence" value="ECO:0007669"/>
    <property type="project" value="InterPro"/>
</dbReference>
<dbReference type="Gene3D" id="3.30.420.40">
    <property type="match status" value="2"/>
</dbReference>
<dbReference type="AlphaFoldDB" id="A0A7C3EBM1"/>
<dbReference type="GO" id="GO:0016301">
    <property type="term" value="F:kinase activity"/>
    <property type="evidence" value="ECO:0007669"/>
    <property type="project" value="UniProtKB-KW"/>
</dbReference>
<dbReference type="SUPFAM" id="SSF53067">
    <property type="entry name" value="Actin-like ATPase domain"/>
    <property type="match status" value="2"/>
</dbReference>
<evidence type="ECO:0000313" key="6">
    <source>
        <dbReference type="EMBL" id="HFH30556.1"/>
    </source>
</evidence>
<dbReference type="InterPro" id="IPR018485">
    <property type="entry name" value="FGGY_C"/>
</dbReference>
<organism evidence="6">
    <name type="scientific">Gracilinema caldarium</name>
    <dbReference type="NCBI Taxonomy" id="215591"/>
    <lineage>
        <taxon>Bacteria</taxon>
        <taxon>Pseudomonadati</taxon>
        <taxon>Spirochaetota</taxon>
        <taxon>Spirochaetia</taxon>
        <taxon>Spirochaetales</taxon>
        <taxon>Breznakiellaceae</taxon>
        <taxon>Gracilinema</taxon>
    </lineage>
</organism>
<dbReference type="EMBL" id="DSVL01000424">
    <property type="protein sequence ID" value="HFH30556.1"/>
    <property type="molecule type" value="Genomic_DNA"/>
</dbReference>
<accession>A0A7C3EBM1</accession>
<feature type="domain" description="Carbohydrate kinase FGGY C-terminal" evidence="5">
    <location>
        <begin position="240"/>
        <end position="417"/>
    </location>
</feature>
<keyword evidence="2" id="KW-0808">Transferase</keyword>
<protein>
    <submittedName>
        <fullName evidence="6">Sugar kinase</fullName>
    </submittedName>
</protein>
<gene>
    <name evidence="6" type="ORF">ENS59_13790</name>
</gene>
<comment type="caution">
    <text evidence="6">The sequence shown here is derived from an EMBL/GenBank/DDBJ whole genome shotgun (WGS) entry which is preliminary data.</text>
</comment>
<evidence type="ECO:0000256" key="3">
    <source>
        <dbReference type="ARBA" id="ARBA00022777"/>
    </source>
</evidence>
<dbReference type="InterPro" id="IPR043129">
    <property type="entry name" value="ATPase_NBD"/>
</dbReference>
<dbReference type="InterPro" id="IPR050406">
    <property type="entry name" value="FGGY_Carb_Kinase"/>
</dbReference>
<dbReference type="Pfam" id="PF02782">
    <property type="entry name" value="FGGY_C"/>
    <property type="match status" value="1"/>
</dbReference>
<dbReference type="Pfam" id="PF00370">
    <property type="entry name" value="FGGY_N"/>
    <property type="match status" value="1"/>
</dbReference>
<comment type="similarity">
    <text evidence="1">Belongs to the FGGY kinase family.</text>
</comment>
<feature type="domain" description="Carbohydrate kinase FGGY N-terminal" evidence="4">
    <location>
        <begin position="126"/>
        <end position="227"/>
    </location>
</feature>
<sequence>MERAAYLLCADIGTSSLKAAYISTTGQLLAFVREPYPADRVLTGTVHAADWEESFTRAVGALHGVMQQRGNRAELAGIAISGNGPTLVPVTRTGEALLPLHWHDGRVAASTDEKRHPSLFLPHAAYLANKEPAQYETTARFLSTHEWLSWRLGAEPVTVIPNRAYIPYYWDAAQIRAYGLDTDRFPSFVEQGHLIGTISAAASQRTGLPVGTPIISGGADFITALIGTGVIVPGMVLDRAGTSEGINVCTTQGSKARGLRTLPHIQEGLWNVGAMLPTTGRLFEWFRHITGQENRDYREMLAEILQCKQCTKARDFFFPDIRSSGSLRVSSAFFSTAGLTNRAELGYAVIESIAFMVRRAIEQLEQEGYRIEGMRLSGGQAKNSYWNQFKADVTGRWLAIPEITDGELAGNACLAMKGLGLYPSLEAAVEQTVKIKEVFEPVQQQYAMHSERFEVYTSMLQKMERFFE</sequence>
<evidence type="ECO:0000259" key="4">
    <source>
        <dbReference type="Pfam" id="PF00370"/>
    </source>
</evidence>